<dbReference type="InterPro" id="IPR025713">
    <property type="entry name" value="MotB-like_N_dom"/>
</dbReference>
<accession>A0ABU3BVP4</accession>
<dbReference type="RefSeq" id="WP_311651062.1">
    <property type="nucleotide sequence ID" value="NZ_JAVRIB010000001.1"/>
</dbReference>
<dbReference type="SUPFAM" id="SSF103088">
    <property type="entry name" value="OmpA-like"/>
    <property type="match status" value="1"/>
</dbReference>
<reference evidence="10 11" key="1">
    <citation type="submission" date="2023-09" db="EMBL/GenBank/DDBJ databases">
        <authorList>
            <person name="Rey-Velasco X."/>
        </authorList>
    </citation>
    <scope>NUCLEOTIDE SEQUENCE [LARGE SCALE GENOMIC DNA]</scope>
    <source>
        <strain evidence="10 11">W335</strain>
    </source>
</reference>
<dbReference type="PANTHER" id="PTHR30329">
    <property type="entry name" value="STATOR ELEMENT OF FLAGELLAR MOTOR COMPLEX"/>
    <property type="match status" value="1"/>
</dbReference>
<evidence type="ECO:0000259" key="9">
    <source>
        <dbReference type="PROSITE" id="PS51123"/>
    </source>
</evidence>
<comment type="similarity">
    <text evidence="2">Belongs to the MotB family.</text>
</comment>
<comment type="caution">
    <text evidence="10">The sequence shown here is derived from an EMBL/GenBank/DDBJ whole genome shotgun (WGS) entry which is preliminary data.</text>
</comment>
<name>A0ABU3BVP4_9GAMM</name>
<evidence type="ECO:0000256" key="2">
    <source>
        <dbReference type="ARBA" id="ARBA00008914"/>
    </source>
</evidence>
<dbReference type="Proteomes" id="UP001251857">
    <property type="component" value="Unassembled WGS sequence"/>
</dbReference>
<keyword evidence="5 8" id="KW-1133">Transmembrane helix</keyword>
<evidence type="ECO:0000313" key="11">
    <source>
        <dbReference type="Proteomes" id="UP001251857"/>
    </source>
</evidence>
<evidence type="ECO:0000313" key="10">
    <source>
        <dbReference type="EMBL" id="MDT0633361.1"/>
    </source>
</evidence>
<keyword evidence="3" id="KW-1003">Cell membrane</keyword>
<keyword evidence="10" id="KW-0282">Flagellum</keyword>
<keyword evidence="4 8" id="KW-0812">Transmembrane</keyword>
<dbReference type="EMBL" id="JAVRIB010000001">
    <property type="protein sequence ID" value="MDT0633361.1"/>
    <property type="molecule type" value="Genomic_DNA"/>
</dbReference>
<protein>
    <submittedName>
        <fullName evidence="10">Flagellar motor protein MotD</fullName>
    </submittedName>
</protein>
<evidence type="ECO:0000256" key="7">
    <source>
        <dbReference type="PROSITE-ProRule" id="PRU00473"/>
    </source>
</evidence>
<dbReference type="NCBIfam" id="NF006541">
    <property type="entry name" value="PRK09038.1"/>
    <property type="match status" value="1"/>
</dbReference>
<dbReference type="PROSITE" id="PS51123">
    <property type="entry name" value="OMPA_2"/>
    <property type="match status" value="1"/>
</dbReference>
<evidence type="ECO:0000256" key="1">
    <source>
        <dbReference type="ARBA" id="ARBA00004162"/>
    </source>
</evidence>
<keyword evidence="11" id="KW-1185">Reference proteome</keyword>
<evidence type="ECO:0000256" key="5">
    <source>
        <dbReference type="ARBA" id="ARBA00022989"/>
    </source>
</evidence>
<comment type="subcellular location">
    <subcellularLocation>
        <location evidence="1">Cell membrane</location>
        <topology evidence="1">Single-pass membrane protein</topology>
    </subcellularLocation>
</comment>
<dbReference type="InterPro" id="IPR050330">
    <property type="entry name" value="Bact_OuterMem_StrucFunc"/>
</dbReference>
<evidence type="ECO:0000256" key="6">
    <source>
        <dbReference type="ARBA" id="ARBA00023136"/>
    </source>
</evidence>
<proteinExistence type="inferred from homology"/>
<dbReference type="Pfam" id="PF13677">
    <property type="entry name" value="MotB_plug"/>
    <property type="match status" value="1"/>
</dbReference>
<dbReference type="InterPro" id="IPR036737">
    <property type="entry name" value="OmpA-like_sf"/>
</dbReference>
<dbReference type="CDD" id="cd07185">
    <property type="entry name" value="OmpA_C-like"/>
    <property type="match status" value="1"/>
</dbReference>
<organism evidence="10 11">
    <name type="scientific">Spectribacter hydrogenoxidans</name>
    <dbReference type="NCBI Taxonomy" id="3075608"/>
    <lineage>
        <taxon>Bacteria</taxon>
        <taxon>Pseudomonadati</taxon>
        <taxon>Pseudomonadota</taxon>
        <taxon>Gammaproteobacteria</taxon>
        <taxon>Salinisphaerales</taxon>
        <taxon>Salinisphaeraceae</taxon>
        <taxon>Spectribacter</taxon>
    </lineage>
</organism>
<gene>
    <name evidence="10" type="primary">motD</name>
    <name evidence="10" type="ORF">RM532_00175</name>
</gene>
<dbReference type="PANTHER" id="PTHR30329:SF20">
    <property type="entry name" value="EXPORTED PROTEIN"/>
    <property type="match status" value="1"/>
</dbReference>
<keyword evidence="10" id="KW-0969">Cilium</keyword>
<feature type="domain" description="OmpA-like" evidence="9">
    <location>
        <begin position="166"/>
        <end position="286"/>
    </location>
</feature>
<keyword evidence="10" id="KW-0966">Cell projection</keyword>
<feature type="transmembrane region" description="Helical" evidence="8">
    <location>
        <begin position="21"/>
        <end position="42"/>
    </location>
</feature>
<dbReference type="InterPro" id="IPR006665">
    <property type="entry name" value="OmpA-like"/>
</dbReference>
<sequence length="304" mass="32269">MSGGSRRRRGHQEDHVNHEAWAIPYGDLITLLLAFFVVMYSISSINEGKYRVLSDAMMKAFNSPARTIHPIQLGKARQRGDDSDQKVNVIKPQTIEQSIGGSARALRHDAIFPPPIPLRAGVPAVVSADGSGTAAAQAQIQAVAERIREALAPLIAADMVTVRELPAGVEVEINTDILFVSGSAEVEDRARPVLANLAAALSGLPNPLRIEGHTDNVPIRTPRYASNWVLSAARAASVVELFAAQGLAPALMSVHGYGEYRPVADNTTAEGRNANRRVVVLVRTLPDIQGLPGGLAGRPGPAAG</sequence>
<keyword evidence="6 7" id="KW-0472">Membrane</keyword>
<evidence type="ECO:0000256" key="3">
    <source>
        <dbReference type="ARBA" id="ARBA00022475"/>
    </source>
</evidence>
<evidence type="ECO:0000256" key="8">
    <source>
        <dbReference type="SAM" id="Phobius"/>
    </source>
</evidence>
<dbReference type="Gene3D" id="3.30.1330.60">
    <property type="entry name" value="OmpA-like domain"/>
    <property type="match status" value="1"/>
</dbReference>
<evidence type="ECO:0000256" key="4">
    <source>
        <dbReference type="ARBA" id="ARBA00022692"/>
    </source>
</evidence>
<dbReference type="Pfam" id="PF00691">
    <property type="entry name" value="OmpA"/>
    <property type="match status" value="1"/>
</dbReference>